<dbReference type="PIRSF" id="PIRSF000530">
    <property type="entry name" value="Galactokinase"/>
    <property type="match status" value="1"/>
</dbReference>
<dbReference type="PANTHER" id="PTHR10457">
    <property type="entry name" value="MEVALONATE KINASE/GALACTOKINASE"/>
    <property type="match status" value="1"/>
</dbReference>
<dbReference type="FunFam" id="3.30.230.10:FF:000017">
    <property type="entry name" value="Galactokinase"/>
    <property type="match status" value="1"/>
</dbReference>
<keyword evidence="8 11" id="KW-0460">Magnesium</keyword>
<feature type="domain" description="GHMP kinase N-terminal" evidence="13">
    <location>
        <begin position="94"/>
        <end position="182"/>
    </location>
</feature>
<feature type="binding site" evidence="11">
    <location>
        <begin position="126"/>
        <end position="132"/>
    </location>
    <ligand>
        <name>ATP</name>
        <dbReference type="ChEBI" id="CHEBI:30616"/>
    </ligand>
</feature>
<evidence type="ECO:0000256" key="11">
    <source>
        <dbReference type="HAMAP-Rule" id="MF_00246"/>
    </source>
</evidence>
<feature type="active site" description="Proton acceptor" evidence="11">
    <location>
        <position position="176"/>
    </location>
</feature>
<sequence>MDMQREVTTKFKELYNEALAGVFFAPGRVNLIGEHIDYNGGHVFPCGITQGTYVAIGQRDDRAIHCYSMNFSDKGVMKTSLDQLVYAKEDGWINYVKGIVKYLQEASGQQLDGGFNLVVYGNIPNGAGLSSSASIELAVGLAVDQIYGLAVNRLTLIKLGQRVENEFFGLNTGIMDQFAIGMAQADQAIFLDTNTLEYSMVPADFKDYVILIMNTNQRRELADSKYNKRRQQCEQALADLQTELDIQTLGDLSSEAFEQHKHLITDEVLRRRAKHAVYENERTLQAKEALTAGDLSAFGKLLDESHRSLRDDYEITGEALDTIVSEAWQQESVLGARMTGAGMGGCAIALVHKDQAEAVIQAIGPAYQEAIGLEAEFYIAEVGDGAKALS</sequence>
<name>A0A328KHB7_9LACT</name>
<dbReference type="GO" id="GO:0005829">
    <property type="term" value="C:cytosol"/>
    <property type="evidence" value="ECO:0007669"/>
    <property type="project" value="TreeGrafter"/>
</dbReference>
<dbReference type="InterPro" id="IPR022963">
    <property type="entry name" value="Galactokinase_bac"/>
</dbReference>
<dbReference type="InterPro" id="IPR006204">
    <property type="entry name" value="GHMP_kinase_N_dom"/>
</dbReference>
<comment type="catalytic activity">
    <reaction evidence="11">
        <text>alpha-D-galactose + ATP = alpha-D-galactose 1-phosphate + ADP + H(+)</text>
        <dbReference type="Rhea" id="RHEA:13553"/>
        <dbReference type="ChEBI" id="CHEBI:15378"/>
        <dbReference type="ChEBI" id="CHEBI:28061"/>
        <dbReference type="ChEBI" id="CHEBI:30616"/>
        <dbReference type="ChEBI" id="CHEBI:58336"/>
        <dbReference type="ChEBI" id="CHEBI:456216"/>
        <dbReference type="EC" id="2.7.1.6"/>
    </reaction>
</comment>
<comment type="pathway">
    <text evidence="11">Carbohydrate metabolism; galactose metabolism.</text>
</comment>
<feature type="site" description="Transition state stabilizer" evidence="11">
    <location>
        <position position="28"/>
    </location>
</feature>
<dbReference type="PRINTS" id="PR00473">
    <property type="entry name" value="GALCTOKINASE"/>
</dbReference>
<evidence type="ECO:0000259" key="14">
    <source>
        <dbReference type="Pfam" id="PF08544"/>
    </source>
</evidence>
<dbReference type="RefSeq" id="WP_112790520.1">
    <property type="nucleotide sequence ID" value="NZ_NAQV01000035.1"/>
</dbReference>
<proteinExistence type="inferred from homology"/>
<dbReference type="PRINTS" id="PR00959">
    <property type="entry name" value="MEVGALKINASE"/>
</dbReference>
<evidence type="ECO:0000256" key="7">
    <source>
        <dbReference type="ARBA" id="ARBA00022840"/>
    </source>
</evidence>
<evidence type="ECO:0000259" key="13">
    <source>
        <dbReference type="Pfam" id="PF00288"/>
    </source>
</evidence>
<keyword evidence="10 11" id="KW-0119">Carbohydrate metabolism</keyword>
<evidence type="ECO:0000256" key="12">
    <source>
        <dbReference type="NCBIfam" id="TIGR00131"/>
    </source>
</evidence>
<feature type="binding site" evidence="11">
    <location>
        <position position="226"/>
    </location>
    <ligand>
        <name>substrate</name>
    </ligand>
</feature>
<protein>
    <recommendedName>
        <fullName evidence="11 12">Galactokinase</fullName>
        <ecNumber evidence="11 12">2.7.1.6</ecNumber>
    </recommendedName>
    <alternativeName>
        <fullName evidence="11">Galactose kinase</fullName>
    </alternativeName>
</protein>
<dbReference type="InterPro" id="IPR013750">
    <property type="entry name" value="GHMP_kinase_C_dom"/>
</dbReference>
<dbReference type="InterPro" id="IPR014721">
    <property type="entry name" value="Ribsml_uS5_D2-typ_fold_subgr"/>
</dbReference>
<accession>A0A328KHB7</accession>
<dbReference type="InterPro" id="IPR006206">
    <property type="entry name" value="Mevalonate/galactokinase"/>
</dbReference>
<evidence type="ECO:0000256" key="8">
    <source>
        <dbReference type="ARBA" id="ARBA00022842"/>
    </source>
</evidence>
<dbReference type="PROSITE" id="PS00106">
    <property type="entry name" value="GALACTOKINASE"/>
    <property type="match status" value="1"/>
</dbReference>
<dbReference type="Proteomes" id="UP000249099">
    <property type="component" value="Unassembled WGS sequence"/>
</dbReference>
<keyword evidence="6 11" id="KW-0418">Kinase</keyword>
<dbReference type="InterPro" id="IPR000705">
    <property type="entry name" value="Galactokinase"/>
</dbReference>
<evidence type="ECO:0000256" key="1">
    <source>
        <dbReference type="ARBA" id="ARBA00006566"/>
    </source>
</evidence>
<keyword evidence="5 11" id="KW-0547">Nucleotide-binding</keyword>
<feature type="domain" description="Galactokinase N-terminal" evidence="15">
    <location>
        <begin position="10"/>
        <end position="57"/>
    </location>
</feature>
<dbReference type="GO" id="GO:0004335">
    <property type="term" value="F:galactokinase activity"/>
    <property type="evidence" value="ECO:0007669"/>
    <property type="project" value="UniProtKB-UniRule"/>
</dbReference>
<dbReference type="SUPFAM" id="SSF55060">
    <property type="entry name" value="GHMP Kinase, C-terminal domain"/>
    <property type="match status" value="1"/>
</dbReference>
<feature type="domain" description="GHMP kinase C-terminal" evidence="14">
    <location>
        <begin position="287"/>
        <end position="363"/>
    </location>
</feature>
<dbReference type="HAMAP" id="MF_00246">
    <property type="entry name" value="Galactokinase"/>
    <property type="match status" value="1"/>
</dbReference>
<dbReference type="EMBL" id="NAQV01000035">
    <property type="protein sequence ID" value="RAN61835.1"/>
    <property type="molecule type" value="Genomic_DNA"/>
</dbReference>
<keyword evidence="3 11" id="KW-0808">Transferase</keyword>
<dbReference type="NCBIfam" id="TIGR00131">
    <property type="entry name" value="gal_kin"/>
    <property type="match status" value="1"/>
</dbReference>
<evidence type="ECO:0000256" key="5">
    <source>
        <dbReference type="ARBA" id="ARBA00022741"/>
    </source>
</evidence>
<evidence type="ECO:0000256" key="4">
    <source>
        <dbReference type="ARBA" id="ARBA00022723"/>
    </source>
</evidence>
<evidence type="ECO:0000256" key="10">
    <source>
        <dbReference type="ARBA" id="ARBA00023277"/>
    </source>
</evidence>
<dbReference type="Pfam" id="PF00288">
    <property type="entry name" value="GHMP_kinases_N"/>
    <property type="match status" value="1"/>
</dbReference>
<dbReference type="InterPro" id="IPR006203">
    <property type="entry name" value="GHMP_knse_ATP-bd_CS"/>
</dbReference>
<dbReference type="AlphaFoldDB" id="A0A328KHB7"/>
<dbReference type="Pfam" id="PF08544">
    <property type="entry name" value="GHMP_kinases_C"/>
    <property type="match status" value="1"/>
</dbReference>
<keyword evidence="9 11" id="KW-0299">Galactose metabolism</keyword>
<evidence type="ECO:0000259" key="15">
    <source>
        <dbReference type="Pfam" id="PF10509"/>
    </source>
</evidence>
<keyword evidence="4 11" id="KW-0479">Metal-binding</keyword>
<feature type="binding site" evidence="11">
    <location>
        <begin position="34"/>
        <end position="37"/>
    </location>
    <ligand>
        <name>substrate</name>
    </ligand>
</feature>
<comment type="similarity">
    <text evidence="1 11">Belongs to the GHMP kinase family. GalK subfamily.</text>
</comment>
<dbReference type="Gene3D" id="3.30.70.890">
    <property type="entry name" value="GHMP kinase, C-terminal domain"/>
    <property type="match status" value="1"/>
</dbReference>
<dbReference type="UniPathway" id="UPA00214"/>
<dbReference type="Gene3D" id="3.30.230.10">
    <property type="match status" value="1"/>
</dbReference>
<comment type="subcellular location">
    <subcellularLocation>
        <location evidence="11">Cytoplasm</location>
    </subcellularLocation>
</comment>
<feature type="binding site" evidence="11">
    <location>
        <position position="68"/>
    </location>
    <ligand>
        <name>ATP</name>
        <dbReference type="ChEBI" id="CHEBI:30616"/>
    </ligand>
</feature>
<evidence type="ECO:0000313" key="17">
    <source>
        <dbReference type="Proteomes" id="UP000249099"/>
    </source>
</evidence>
<keyword evidence="7 11" id="KW-0067">ATP-binding</keyword>
<dbReference type="GO" id="GO:0000287">
    <property type="term" value="F:magnesium ion binding"/>
    <property type="evidence" value="ECO:0007669"/>
    <property type="project" value="UniProtKB-UniRule"/>
</dbReference>
<feature type="binding site" evidence="11">
    <location>
        <position position="164"/>
    </location>
    <ligand>
        <name>Mg(2+)</name>
        <dbReference type="ChEBI" id="CHEBI:18420"/>
    </ligand>
</feature>
<dbReference type="InterPro" id="IPR019741">
    <property type="entry name" value="Galactokinase_CS"/>
</dbReference>
<dbReference type="PANTHER" id="PTHR10457:SF7">
    <property type="entry name" value="GALACTOKINASE-RELATED"/>
    <property type="match status" value="1"/>
</dbReference>
<dbReference type="Pfam" id="PF10509">
    <property type="entry name" value="GalKase_gal_bdg"/>
    <property type="match status" value="1"/>
</dbReference>
<organism evidence="16 17">
    <name type="scientific">Dolosigranulum pigrum</name>
    <dbReference type="NCBI Taxonomy" id="29394"/>
    <lineage>
        <taxon>Bacteria</taxon>
        <taxon>Bacillati</taxon>
        <taxon>Bacillota</taxon>
        <taxon>Bacilli</taxon>
        <taxon>Lactobacillales</taxon>
        <taxon>Carnobacteriaceae</taxon>
        <taxon>Dolosigranulum</taxon>
    </lineage>
</organism>
<dbReference type="NCBIfam" id="NF003705">
    <property type="entry name" value="PRK05322.1"/>
    <property type="match status" value="1"/>
</dbReference>
<dbReference type="GO" id="GO:0005524">
    <property type="term" value="F:ATP binding"/>
    <property type="evidence" value="ECO:0007669"/>
    <property type="project" value="UniProtKB-UniRule"/>
</dbReference>
<evidence type="ECO:0000256" key="9">
    <source>
        <dbReference type="ARBA" id="ARBA00023144"/>
    </source>
</evidence>
<comment type="function">
    <text evidence="11">Catalyzes the transfer of the gamma-phosphate of ATP to D-galactose to form alpha-D-galactose-1-phosphate (Gal-1-P).</text>
</comment>
<dbReference type="EC" id="2.7.1.6" evidence="11 12"/>
<dbReference type="SUPFAM" id="SSF54211">
    <property type="entry name" value="Ribosomal protein S5 domain 2-like"/>
    <property type="match status" value="1"/>
</dbReference>
<dbReference type="InterPro" id="IPR020568">
    <property type="entry name" value="Ribosomal_Su5_D2-typ_SF"/>
</dbReference>
<gene>
    <name evidence="11" type="primary">galK</name>
    <name evidence="16" type="ORF">B8A44_08725</name>
</gene>
<dbReference type="FunFam" id="3.30.70.890:FF:000001">
    <property type="entry name" value="Galactokinase"/>
    <property type="match status" value="1"/>
</dbReference>
<evidence type="ECO:0000256" key="2">
    <source>
        <dbReference type="ARBA" id="ARBA00022490"/>
    </source>
</evidence>
<dbReference type="InterPro" id="IPR036554">
    <property type="entry name" value="GHMP_kinase_C_sf"/>
</dbReference>
<dbReference type="GO" id="GO:0006012">
    <property type="term" value="P:galactose metabolic process"/>
    <property type="evidence" value="ECO:0007669"/>
    <property type="project" value="UniProtKB-UniRule"/>
</dbReference>
<keyword evidence="2 11" id="KW-0963">Cytoplasm</keyword>
<comment type="caution">
    <text evidence="16">The sequence shown here is derived from an EMBL/GenBank/DDBJ whole genome shotgun (WGS) entry which is preliminary data.</text>
</comment>
<evidence type="ECO:0000256" key="3">
    <source>
        <dbReference type="ARBA" id="ARBA00022679"/>
    </source>
</evidence>
<reference evidence="16 17" key="1">
    <citation type="submission" date="2017-03" db="EMBL/GenBank/DDBJ databases">
        <title>wgs assembly of Dolosigranulum pigrum KPL CDC strains.</title>
        <authorList>
            <person name="Brugger S.D."/>
            <person name="Pettigrew M."/>
            <person name="Kong Y."/>
            <person name="Lemon K.P."/>
        </authorList>
    </citation>
    <scope>NUCLEOTIDE SEQUENCE [LARGE SCALE GENOMIC DNA]</scope>
    <source>
        <strain evidence="16 17">KPL1931_CDC4294-98</strain>
    </source>
</reference>
<evidence type="ECO:0000313" key="16">
    <source>
        <dbReference type="EMBL" id="RAN61835.1"/>
    </source>
</evidence>
<dbReference type="PROSITE" id="PS00627">
    <property type="entry name" value="GHMP_KINASES_ATP"/>
    <property type="match status" value="1"/>
</dbReference>
<feature type="binding site" evidence="11">
    <location>
        <position position="132"/>
    </location>
    <ligand>
        <name>Mg(2+)</name>
        <dbReference type="ChEBI" id="CHEBI:18420"/>
    </ligand>
</feature>
<evidence type="ECO:0000256" key="6">
    <source>
        <dbReference type="ARBA" id="ARBA00022777"/>
    </source>
</evidence>
<dbReference type="InterPro" id="IPR019539">
    <property type="entry name" value="GalKase_N"/>
</dbReference>